<dbReference type="InterPro" id="IPR036271">
    <property type="entry name" value="Tet_transcr_reg_TetR-rel_C_sf"/>
</dbReference>
<dbReference type="EMBL" id="VIGV01000004">
    <property type="protein sequence ID" value="TWS23833.1"/>
    <property type="molecule type" value="Genomic_DNA"/>
</dbReference>
<protein>
    <submittedName>
        <fullName evidence="4">TetR/AcrR family transcriptional regulator</fullName>
    </submittedName>
</protein>
<dbReference type="GO" id="GO:0000976">
    <property type="term" value="F:transcription cis-regulatory region binding"/>
    <property type="evidence" value="ECO:0007669"/>
    <property type="project" value="TreeGrafter"/>
</dbReference>
<dbReference type="InterPro" id="IPR001647">
    <property type="entry name" value="HTH_TetR"/>
</dbReference>
<name>A0A5C5RMX2_9ACTN</name>
<evidence type="ECO:0000256" key="1">
    <source>
        <dbReference type="ARBA" id="ARBA00023125"/>
    </source>
</evidence>
<dbReference type="PANTHER" id="PTHR30055">
    <property type="entry name" value="HTH-TYPE TRANSCRIPTIONAL REGULATOR RUTR"/>
    <property type="match status" value="1"/>
</dbReference>
<dbReference type="InterPro" id="IPR009057">
    <property type="entry name" value="Homeodomain-like_sf"/>
</dbReference>
<dbReference type="InterPro" id="IPR050109">
    <property type="entry name" value="HTH-type_TetR-like_transc_reg"/>
</dbReference>
<dbReference type="SUPFAM" id="SSF48498">
    <property type="entry name" value="Tetracyclin repressor-like, C-terminal domain"/>
    <property type="match status" value="1"/>
</dbReference>
<evidence type="ECO:0000256" key="2">
    <source>
        <dbReference type="PROSITE-ProRule" id="PRU00335"/>
    </source>
</evidence>
<sequence>MVGRHRFDVVTGARADAGQRTVGRVYAGADARTRQAERLARLEEAGLDLFATVGYQQTTVAAVCERAKVSRRHFYEQFSDREALLRHLYAGVQERGRAAVAGALAVGVTGAGPDAVRDLVATGLTAYVDSVLADPRGLRVAFVEVVGVSAELERYRMDNRAGWAALVRAAAEEAGARAVSPWVYAAFIPSVNEFLMAWWQSAHDRSDPAELVRVLTSVLTDLLVAAPSDRIS</sequence>
<keyword evidence="1 2" id="KW-0238">DNA-binding</keyword>
<accession>A0A5C5RMX2</accession>
<proteinExistence type="predicted"/>
<evidence type="ECO:0000313" key="4">
    <source>
        <dbReference type="EMBL" id="TWS23833.1"/>
    </source>
</evidence>
<keyword evidence="5" id="KW-1185">Reference proteome</keyword>
<comment type="caution">
    <text evidence="4">The sequence shown here is derived from an EMBL/GenBank/DDBJ whole genome shotgun (WGS) entry which is preliminary data.</text>
</comment>
<reference evidence="4 5" key="1">
    <citation type="submission" date="2019-08" db="EMBL/GenBank/DDBJ databases">
        <title>Tsukamurella conjunctivitidis sp. nov., Tsukamurella assacharolytica sp. nov. and Tsukamurella sputae sp. nov. isolated from patients with conjunctivitis, bacteraemia (lymphoma) and respiratory infection (sputum) in Hong Kong.</title>
        <authorList>
            <person name="Fok K.M.N."/>
            <person name="Fong J.Y.H."/>
        </authorList>
    </citation>
    <scope>NUCLEOTIDE SEQUENCE [LARGE SCALE GENOMIC DNA]</scope>
    <source>
        <strain evidence="4 5">HKU70</strain>
    </source>
</reference>
<dbReference type="Gene3D" id="1.10.357.10">
    <property type="entry name" value="Tetracycline Repressor, domain 2"/>
    <property type="match status" value="1"/>
</dbReference>
<gene>
    <name evidence="4" type="ORF">FK268_15560</name>
</gene>
<feature type="DNA-binding region" description="H-T-H motif" evidence="2">
    <location>
        <begin position="59"/>
        <end position="78"/>
    </location>
</feature>
<dbReference type="PANTHER" id="PTHR30055:SF226">
    <property type="entry name" value="HTH-TYPE TRANSCRIPTIONAL REGULATOR PKSA"/>
    <property type="match status" value="1"/>
</dbReference>
<evidence type="ECO:0000313" key="5">
    <source>
        <dbReference type="Proteomes" id="UP000319792"/>
    </source>
</evidence>
<evidence type="ECO:0000259" key="3">
    <source>
        <dbReference type="PROSITE" id="PS50977"/>
    </source>
</evidence>
<dbReference type="Pfam" id="PF00440">
    <property type="entry name" value="TetR_N"/>
    <property type="match status" value="1"/>
</dbReference>
<dbReference type="PROSITE" id="PS50977">
    <property type="entry name" value="HTH_TETR_2"/>
    <property type="match status" value="1"/>
</dbReference>
<dbReference type="AlphaFoldDB" id="A0A5C5RMX2"/>
<organism evidence="4 5">
    <name type="scientific">Tsukamurella sputi</name>
    <dbReference type="NCBI Taxonomy" id="2591848"/>
    <lineage>
        <taxon>Bacteria</taxon>
        <taxon>Bacillati</taxon>
        <taxon>Actinomycetota</taxon>
        <taxon>Actinomycetes</taxon>
        <taxon>Mycobacteriales</taxon>
        <taxon>Tsukamurellaceae</taxon>
        <taxon>Tsukamurella</taxon>
    </lineage>
</organism>
<feature type="domain" description="HTH tetR-type" evidence="3">
    <location>
        <begin position="36"/>
        <end position="96"/>
    </location>
</feature>
<dbReference type="GO" id="GO:0003700">
    <property type="term" value="F:DNA-binding transcription factor activity"/>
    <property type="evidence" value="ECO:0007669"/>
    <property type="project" value="TreeGrafter"/>
</dbReference>
<dbReference type="Proteomes" id="UP000319792">
    <property type="component" value="Unassembled WGS sequence"/>
</dbReference>
<dbReference type="SUPFAM" id="SSF46689">
    <property type="entry name" value="Homeodomain-like"/>
    <property type="match status" value="1"/>
</dbReference>